<evidence type="ECO:0000313" key="1">
    <source>
        <dbReference type="EMBL" id="UZF87252.1"/>
    </source>
</evidence>
<accession>A0A9E8CKT3</accession>
<dbReference type="EMBL" id="CP102774">
    <property type="protein sequence ID" value="UZF87252.1"/>
    <property type="molecule type" value="Genomic_DNA"/>
</dbReference>
<name>A0A9E8CKT3_9HYPH</name>
<dbReference type="AlphaFoldDB" id="A0A9E8CKT3"/>
<proteinExistence type="predicted"/>
<sequence>MQTDNPTTASLDDIALELTLRPVIDDLDGLARMPSRSGDRDAAYAAFAVGLFPVDEAAARAVGFAEEIKRFLALAETSSRPQAVAFLDMLTALTVLNAASVIAVAIMPPRTGQDVLVRLSIAESVDAALRASGDAAMVEAAALAFELGVAPFTIAAGQRASFVLEAAKPQPIGQVQEGEPAMLGLEQGLSLTSFIRDLPPVGTLIERAALQLDDAERIAHDIADGDHAPEALDRLERARQGAALLATADLARACVYADLVEGRAIAKDRALALAPRLTEPRLQSIVAFAALAGGLIGELNSSARALAGSVPIL</sequence>
<organism evidence="1">
    <name type="scientific">Bosea sp. NBC_00436</name>
    <dbReference type="NCBI Taxonomy" id="2969620"/>
    <lineage>
        <taxon>Bacteria</taxon>
        <taxon>Pseudomonadati</taxon>
        <taxon>Pseudomonadota</taxon>
        <taxon>Alphaproteobacteria</taxon>
        <taxon>Hyphomicrobiales</taxon>
        <taxon>Boseaceae</taxon>
        <taxon>Bosea</taxon>
    </lineage>
</organism>
<protein>
    <submittedName>
        <fullName evidence="1">Uncharacterized protein</fullName>
    </submittedName>
</protein>
<reference evidence="1" key="1">
    <citation type="submission" date="2022-08" db="EMBL/GenBank/DDBJ databases">
        <title>Complete Genome Sequences of 2 Bosea sp. soil isolates.</title>
        <authorList>
            <person name="Alvarez Arevalo M."/>
            <person name="Sterndorff E.B."/>
            <person name="Faurdal D."/>
            <person name="Joergensen T.S."/>
            <person name="Weber T."/>
        </authorList>
    </citation>
    <scope>NUCLEOTIDE SEQUENCE</scope>
    <source>
        <strain evidence="1">NBC_00436</strain>
    </source>
</reference>
<gene>
    <name evidence="1" type="ORF">NWE54_00140</name>
</gene>